<dbReference type="RefSeq" id="WP_116518161.1">
    <property type="nucleotide sequence ID" value="NZ_JACCEX010000002.1"/>
</dbReference>
<organism evidence="1 2">
    <name type="scientific">Pusillimonas noertemannii</name>
    <dbReference type="NCBI Taxonomy" id="305977"/>
    <lineage>
        <taxon>Bacteria</taxon>
        <taxon>Pseudomonadati</taxon>
        <taxon>Pseudomonadota</taxon>
        <taxon>Betaproteobacteria</taxon>
        <taxon>Burkholderiales</taxon>
        <taxon>Alcaligenaceae</taxon>
        <taxon>Pusillimonas</taxon>
    </lineage>
</organism>
<gene>
    <name evidence="1" type="ORF">C7440_1661</name>
</gene>
<evidence type="ECO:0000313" key="1">
    <source>
        <dbReference type="EMBL" id="PVY62168.1"/>
    </source>
</evidence>
<dbReference type="AlphaFoldDB" id="A0A2U1CME6"/>
<keyword evidence="2" id="KW-1185">Reference proteome</keyword>
<dbReference type="Proteomes" id="UP000246145">
    <property type="component" value="Unassembled WGS sequence"/>
</dbReference>
<reference evidence="1 2" key="1">
    <citation type="submission" date="2018-04" db="EMBL/GenBank/DDBJ databases">
        <title>Genomic Encyclopedia of Type Strains, Phase IV (KMG-IV): sequencing the most valuable type-strain genomes for metagenomic binning, comparative biology and taxonomic classification.</title>
        <authorList>
            <person name="Goeker M."/>
        </authorList>
    </citation>
    <scope>NUCLEOTIDE SEQUENCE [LARGE SCALE GENOMIC DNA]</scope>
    <source>
        <strain evidence="1 2">DSM 10065</strain>
    </source>
</reference>
<proteinExistence type="predicted"/>
<comment type="caution">
    <text evidence="1">The sequence shown here is derived from an EMBL/GenBank/DDBJ whole genome shotgun (WGS) entry which is preliminary data.</text>
</comment>
<protein>
    <submittedName>
        <fullName evidence="1">Uncharacterized protein</fullName>
    </submittedName>
</protein>
<accession>A0A2U1CME6</accession>
<sequence>MKFVNYLPQPGIADRLEAYRTEYRQRYTEPSHSQFITALVDRDVRKEPGGYLRFGPYWWALKSILIDRGYLYGPEVDGLLASAYSVRKLSGQIDGDLTIAAAFEFRALYDATMFAGTREFDLFGAGEFYVLDDSETENSLIQPI</sequence>
<evidence type="ECO:0000313" key="2">
    <source>
        <dbReference type="Proteomes" id="UP000246145"/>
    </source>
</evidence>
<name>A0A2U1CME6_9BURK</name>
<dbReference type="EMBL" id="QEKO01000002">
    <property type="protein sequence ID" value="PVY62168.1"/>
    <property type="molecule type" value="Genomic_DNA"/>
</dbReference>
<dbReference type="OrthoDB" id="9151442at2"/>